<feature type="transmembrane region" description="Helical" evidence="2">
    <location>
        <begin position="39"/>
        <end position="59"/>
    </location>
</feature>
<feature type="transmembrane region" description="Helical" evidence="2">
    <location>
        <begin position="93"/>
        <end position="114"/>
    </location>
</feature>
<feature type="transmembrane region" description="Helical" evidence="2">
    <location>
        <begin position="197"/>
        <end position="220"/>
    </location>
</feature>
<dbReference type="EMBL" id="NRGP01000018">
    <property type="protein sequence ID" value="PCC45996.1"/>
    <property type="molecule type" value="Genomic_DNA"/>
</dbReference>
<gene>
    <name evidence="3" type="ORF">CIK64_13275</name>
</gene>
<proteinExistence type="predicted"/>
<dbReference type="Proteomes" id="UP000217564">
    <property type="component" value="Unassembled WGS sequence"/>
</dbReference>
<keyword evidence="2" id="KW-1133">Transmembrane helix</keyword>
<feature type="compositionally biased region" description="Polar residues" evidence="1">
    <location>
        <begin position="231"/>
        <end position="243"/>
    </location>
</feature>
<feature type="region of interest" description="Disordered" evidence="1">
    <location>
        <begin position="228"/>
        <end position="261"/>
    </location>
</feature>
<evidence type="ECO:0000313" key="3">
    <source>
        <dbReference type="EMBL" id="PCC45996.1"/>
    </source>
</evidence>
<reference evidence="3 4" key="1">
    <citation type="journal article" date="2017" name="Elife">
        <title>Extensive horizontal gene transfer in cheese-associated bacteria.</title>
        <authorList>
            <person name="Bonham K.S."/>
            <person name="Wolfe B.E."/>
            <person name="Dutton R.J."/>
        </authorList>
    </citation>
    <scope>NUCLEOTIDE SEQUENCE [LARGE SCALE GENOMIC DNA]</scope>
    <source>
        <strain evidence="3 4">947_7</strain>
    </source>
</reference>
<evidence type="ECO:0000313" key="4">
    <source>
        <dbReference type="Proteomes" id="UP000217564"/>
    </source>
</evidence>
<dbReference type="AlphaFoldDB" id="A0A2A3Z366"/>
<sequence>MVYAIGLAGIATAVFFMINAGINPRARPPGLDDVNPSTATSGSFMVLGAFHVIAILFYVEDDTPKKARADTDPHDSKKPDSFTGFIRQPWYKVLSVGPISAAFCAASIFIWHSFAKFPGSPGTVWGDYSTSPASALTVFLLCWASTNIGFTFASICEAFNRDLFGLTILSGVIMAILALVIGLGFTDLPKQPTESALTMAAIALPLTLLTVIGVRAWAVARVARIDANRPRPSTQETQRSTKSGSDHHHRPAPGQPPFDMLRDGERVLMHFNSERSPQSQLLIATDQRFVRASILGSDRTSVLDQASPSQLTGASSRRVGRDLMTTAHFRDRQDMQVIGGDPEHSREFAEAVTRLAQTGQIRS</sequence>
<keyword evidence="2" id="KW-0812">Transmembrane</keyword>
<evidence type="ECO:0000256" key="2">
    <source>
        <dbReference type="SAM" id="Phobius"/>
    </source>
</evidence>
<evidence type="ECO:0000256" key="1">
    <source>
        <dbReference type="SAM" id="MobiDB-lite"/>
    </source>
</evidence>
<accession>A0A2A3Z366</accession>
<comment type="caution">
    <text evidence="3">The sequence shown here is derived from an EMBL/GenBank/DDBJ whole genome shotgun (WGS) entry which is preliminary data.</text>
</comment>
<protein>
    <submittedName>
        <fullName evidence="3">Uncharacterized protein</fullName>
    </submittedName>
</protein>
<feature type="transmembrane region" description="Helical" evidence="2">
    <location>
        <begin position="163"/>
        <end position="185"/>
    </location>
</feature>
<feature type="transmembrane region" description="Helical" evidence="2">
    <location>
        <begin position="134"/>
        <end position="156"/>
    </location>
</feature>
<organism evidence="3 4">
    <name type="scientific">Brevibacterium aurantiacum</name>
    <dbReference type="NCBI Taxonomy" id="273384"/>
    <lineage>
        <taxon>Bacteria</taxon>
        <taxon>Bacillati</taxon>
        <taxon>Actinomycetota</taxon>
        <taxon>Actinomycetes</taxon>
        <taxon>Micrococcales</taxon>
        <taxon>Brevibacteriaceae</taxon>
        <taxon>Brevibacterium</taxon>
    </lineage>
</organism>
<keyword evidence="2" id="KW-0472">Membrane</keyword>
<name>A0A2A3Z366_BREAU</name>